<dbReference type="AlphaFoldDB" id="A0A7S1BMI4"/>
<dbReference type="InterPro" id="IPR020864">
    <property type="entry name" value="MACPF"/>
</dbReference>
<feature type="region of interest" description="Disordered" evidence="1">
    <location>
        <begin position="21"/>
        <end position="98"/>
    </location>
</feature>
<evidence type="ECO:0000313" key="4">
    <source>
        <dbReference type="EMBL" id="CAD8890774.1"/>
    </source>
</evidence>
<gene>
    <name evidence="4" type="ORF">CHYS00102_LOCUS17980</name>
</gene>
<feature type="chain" id="PRO_5031345311" description="MACPF domain-containing protein" evidence="2">
    <location>
        <begin position="20"/>
        <end position="987"/>
    </location>
</feature>
<organism evidence="4">
    <name type="scientific">Corethron hystrix</name>
    <dbReference type="NCBI Taxonomy" id="216773"/>
    <lineage>
        <taxon>Eukaryota</taxon>
        <taxon>Sar</taxon>
        <taxon>Stramenopiles</taxon>
        <taxon>Ochrophyta</taxon>
        <taxon>Bacillariophyta</taxon>
        <taxon>Coscinodiscophyceae</taxon>
        <taxon>Corethrophycidae</taxon>
        <taxon>Corethrales</taxon>
        <taxon>Corethraceae</taxon>
        <taxon>Corethron</taxon>
    </lineage>
</organism>
<feature type="domain" description="MACPF" evidence="3">
    <location>
        <begin position="341"/>
        <end position="702"/>
    </location>
</feature>
<dbReference type="Gene3D" id="3.40.50.2300">
    <property type="match status" value="1"/>
</dbReference>
<feature type="signal peptide" evidence="2">
    <location>
        <begin position="1"/>
        <end position="19"/>
    </location>
</feature>
<evidence type="ECO:0000256" key="1">
    <source>
        <dbReference type="SAM" id="MobiDB-lite"/>
    </source>
</evidence>
<feature type="compositionally biased region" description="Basic and acidic residues" evidence="1">
    <location>
        <begin position="36"/>
        <end position="62"/>
    </location>
</feature>
<name>A0A7S1BMI4_9STRA</name>
<evidence type="ECO:0000256" key="2">
    <source>
        <dbReference type="SAM" id="SignalP"/>
    </source>
</evidence>
<dbReference type="Pfam" id="PF01823">
    <property type="entry name" value="MACPF"/>
    <property type="match status" value="1"/>
</dbReference>
<keyword evidence="2" id="KW-0732">Signal</keyword>
<protein>
    <recommendedName>
        <fullName evidence="3">MACPF domain-containing protein</fullName>
    </recommendedName>
</protein>
<feature type="compositionally biased region" description="Basic residues" evidence="1">
    <location>
        <begin position="63"/>
        <end position="72"/>
    </location>
</feature>
<evidence type="ECO:0000259" key="3">
    <source>
        <dbReference type="PROSITE" id="PS51412"/>
    </source>
</evidence>
<dbReference type="PROSITE" id="PS51412">
    <property type="entry name" value="MACPF_2"/>
    <property type="match status" value="1"/>
</dbReference>
<reference evidence="4" key="1">
    <citation type="submission" date="2021-01" db="EMBL/GenBank/DDBJ databases">
        <authorList>
            <person name="Corre E."/>
            <person name="Pelletier E."/>
            <person name="Niang G."/>
            <person name="Scheremetjew M."/>
            <person name="Finn R."/>
            <person name="Kale V."/>
            <person name="Holt S."/>
            <person name="Cochrane G."/>
            <person name="Meng A."/>
            <person name="Brown T."/>
            <person name="Cohen L."/>
        </authorList>
    </citation>
    <scope>NUCLEOTIDE SEQUENCE</scope>
    <source>
        <strain evidence="4">308</strain>
    </source>
</reference>
<sequence>MKLAIGFFLFFVLWPGINAHPNGRHKKAKGWKKKGKSGEGRQELNERKNEKSAKSNKSDKKSAKSNKIKNKSSKSLTTKNEKSSKINGSVSPGGTQLEDQYCPRVTNVAVVTHADDSNRKFWDVWKDGAEGALGGSVGLSFIDVGFDEEKGVQAIRDACKSRGHDALVVTVPYQKGSYGYILMDRAIDACAVKGKPIFTTNTDTYDNKNAYAYVGSGNYDMGKSCALAVLYPDNLDVTMGRKEAPPTSSIDRSATYSFYREGEDKNDSLDRRIQGLKDEFKKQGIDVEEFTGFDSSLDKEQIVFVMSMNYISKFDKSNVFLCGDEIASRPDIRQYGQSPFMQGLSAVLTAAAAADMKYKGRDWNTAKGNLSDGVGSTVSTQAVRSPLSKNACNSSPNEPCIPIESLGASSALGDSIDLGTGGLATKPNVFRNVSTIKTRSTSIGAPYTEYIQFKSVQEFSDYISLGADITINYHILSASASVSFTTSKSGSNTRETLIARGYKWDNSTSFDRSELYNAPLNPDFITDLDITCDKFKTDKDYKHFKPFLEAWGTHYIGAQFYGGWAAAKIFIDYSTTSLKNTFLADNSFSAAKLFKSATVSSKFEKKVEEKNSEIEIKLDYSSYINSANPPPTNDEVRNNPSKMSKWVNDIIYSKDKNSQVLVSKLSPWSTLPQVKTALKGCGPVFNPDKMYPDHVYTGRSLIGDVGKATALVDYALTFVDTKLDILPDNQKLINLKSNFTGMRNELDKVNFWDGYFEPFEKTKREINALLKEVEKSVTIYPKVDTTEYSTRFMREGLRRKRWGSGVGGSSPSLNIWSETDINRGNNNDPYGGFIYRGNMIFDMSEVNKDIRGWWEGKVYLYMYVPSFRHMRPWGKQIEKVTDLRIWRCSVPGGGRPPINEATAVYPIPCSYDSRSGTIYKRVNTDHQHEWLIVDVTKLFDAALPIGDLHLQLDFPFNYWSKNIHIATKEYTVSGSPPDKFWPKLVFD</sequence>
<dbReference type="InterPro" id="IPR028082">
    <property type="entry name" value="Peripla_BP_I"/>
</dbReference>
<dbReference type="SUPFAM" id="SSF53822">
    <property type="entry name" value="Periplasmic binding protein-like I"/>
    <property type="match status" value="1"/>
</dbReference>
<feature type="compositionally biased region" description="Polar residues" evidence="1">
    <location>
        <begin position="86"/>
        <end position="98"/>
    </location>
</feature>
<proteinExistence type="predicted"/>
<dbReference type="EMBL" id="HBFR01025090">
    <property type="protein sequence ID" value="CAD8890774.1"/>
    <property type="molecule type" value="Transcribed_RNA"/>
</dbReference>
<feature type="compositionally biased region" description="Basic residues" evidence="1">
    <location>
        <begin position="22"/>
        <end position="35"/>
    </location>
</feature>
<accession>A0A7S1BMI4</accession>